<evidence type="ECO:0000256" key="1">
    <source>
        <dbReference type="ARBA" id="ARBA00007870"/>
    </source>
</evidence>
<gene>
    <name evidence="7" type="ORF">AC631_03771</name>
</gene>
<dbReference type="InterPro" id="IPR003710">
    <property type="entry name" value="ApbA"/>
</dbReference>
<feature type="domain" description="Ketopantoate reductase C-terminal" evidence="6">
    <location>
        <begin position="196"/>
        <end position="317"/>
    </location>
</feature>
<dbReference type="InterPro" id="IPR051402">
    <property type="entry name" value="KPR-Related"/>
</dbReference>
<evidence type="ECO:0000259" key="6">
    <source>
        <dbReference type="Pfam" id="PF08546"/>
    </source>
</evidence>
<dbReference type="InterPro" id="IPR013752">
    <property type="entry name" value="KPA_reductase"/>
</dbReference>
<comment type="function">
    <text evidence="4">Catalyzes the NADPH-dependent reduction of ketopantoate into pantoic acid.</text>
</comment>
<dbReference type="InterPro" id="IPR036291">
    <property type="entry name" value="NAD(P)-bd_dom_sf"/>
</dbReference>
<dbReference type="InterPro" id="IPR013332">
    <property type="entry name" value="KPR_N"/>
</dbReference>
<dbReference type="RefSeq" id="XP_015466546.1">
    <property type="nucleotide sequence ID" value="XM_015612600.1"/>
</dbReference>
<dbReference type="GO" id="GO:0015940">
    <property type="term" value="P:pantothenate biosynthetic process"/>
    <property type="evidence" value="ECO:0007669"/>
    <property type="project" value="InterPro"/>
</dbReference>
<dbReference type="OrthoDB" id="3609at2759"/>
<sequence>MSKPKVLVVGSGGVGAIGALCLSLNGKADVTLVVRSDYAEVSESGYTITSVTYGEHKNWKPHHIARSVADAFERFGEFDFVLLTTKNIPDGPVTCEDIIRPAVTSKTVIILLQNGLGIEKPMIEQFPQNIILSGVSLIGSSNINRVVCNLLKDQIYLGAWNNPNIENHEEKEQYAIREFTRIYSNDKYNKVFFDGNVEKTRWEKLLYNAALNSTTTIVNLDVSRCQIAGANDELFRPAMREIVAIAASEGVEISPETIEKFVHISDGQFYSPSMCVDARKKQLFESEIILGNPLKIAKANGVDAPVLRTLYTLLSMVQFRIKEEKGIIKINESEYKKLNSDCYPDMLKK</sequence>
<dbReference type="EC" id="1.1.1.169" evidence="4"/>
<feature type="domain" description="Ketopantoate reductase N-terminal" evidence="5">
    <location>
        <begin position="6"/>
        <end position="161"/>
    </location>
</feature>
<dbReference type="Pfam" id="PF02558">
    <property type="entry name" value="ApbA"/>
    <property type="match status" value="1"/>
</dbReference>
<evidence type="ECO:0000313" key="7">
    <source>
        <dbReference type="EMBL" id="KSA00444.1"/>
    </source>
</evidence>
<dbReference type="Proteomes" id="UP000054251">
    <property type="component" value="Unassembled WGS sequence"/>
</dbReference>
<evidence type="ECO:0000256" key="4">
    <source>
        <dbReference type="RuleBase" id="RU362068"/>
    </source>
</evidence>
<dbReference type="Gene3D" id="3.40.50.720">
    <property type="entry name" value="NAD(P)-binding Rossmann-like Domain"/>
    <property type="match status" value="1"/>
</dbReference>
<comment type="caution">
    <text evidence="7">The sequence shown here is derived from an EMBL/GenBank/DDBJ whole genome shotgun (WGS) entry which is preliminary data.</text>
</comment>
<accession>A0A0V1PWJ7</accession>
<dbReference type="GeneID" id="26840780"/>
<dbReference type="FunFam" id="1.10.1040.10:FF:000017">
    <property type="entry name" value="2-dehydropantoate 2-reductase"/>
    <property type="match status" value="1"/>
</dbReference>
<dbReference type="GO" id="GO:0005737">
    <property type="term" value="C:cytoplasm"/>
    <property type="evidence" value="ECO:0007669"/>
    <property type="project" value="TreeGrafter"/>
</dbReference>
<dbReference type="GO" id="GO:0008677">
    <property type="term" value="F:2-dehydropantoate 2-reductase activity"/>
    <property type="evidence" value="ECO:0007669"/>
    <property type="project" value="UniProtKB-EC"/>
</dbReference>
<keyword evidence="8" id="KW-1185">Reference proteome</keyword>
<dbReference type="InterPro" id="IPR008927">
    <property type="entry name" value="6-PGluconate_DH-like_C_sf"/>
</dbReference>
<evidence type="ECO:0000256" key="2">
    <source>
        <dbReference type="ARBA" id="ARBA00022857"/>
    </source>
</evidence>
<dbReference type="Gene3D" id="1.10.1040.10">
    <property type="entry name" value="N-(1-d-carboxylethyl)-l-norvaline Dehydrogenase, domain 2"/>
    <property type="match status" value="1"/>
</dbReference>
<evidence type="ECO:0000259" key="5">
    <source>
        <dbReference type="Pfam" id="PF02558"/>
    </source>
</evidence>
<dbReference type="NCBIfam" id="TIGR00745">
    <property type="entry name" value="apbA_panE"/>
    <property type="match status" value="1"/>
</dbReference>
<evidence type="ECO:0000313" key="8">
    <source>
        <dbReference type="Proteomes" id="UP000054251"/>
    </source>
</evidence>
<dbReference type="InterPro" id="IPR013328">
    <property type="entry name" value="6PGD_dom2"/>
</dbReference>
<reference evidence="7 8" key="1">
    <citation type="submission" date="2015-11" db="EMBL/GenBank/DDBJ databases">
        <title>The genome of Debaryomyces fabryi.</title>
        <authorList>
            <person name="Tafer H."/>
            <person name="Lopandic K."/>
        </authorList>
    </citation>
    <scope>NUCLEOTIDE SEQUENCE [LARGE SCALE GENOMIC DNA]</scope>
    <source>
        <strain evidence="7 8">CBS 789</strain>
    </source>
</reference>
<keyword evidence="2 4" id="KW-0521">NADP</keyword>
<keyword evidence="3 4" id="KW-0560">Oxidoreductase</keyword>
<dbReference type="Pfam" id="PF08546">
    <property type="entry name" value="ApbA_C"/>
    <property type="match status" value="1"/>
</dbReference>
<dbReference type="PANTHER" id="PTHR21708:SF30">
    <property type="entry name" value="2-DEHYDROPANTOATE 2-REDUCTASE-RELATED"/>
    <property type="match status" value="1"/>
</dbReference>
<dbReference type="PANTHER" id="PTHR21708">
    <property type="entry name" value="PROBABLE 2-DEHYDROPANTOATE 2-REDUCTASE"/>
    <property type="match status" value="1"/>
</dbReference>
<dbReference type="EMBL" id="LMYN01000087">
    <property type="protein sequence ID" value="KSA00444.1"/>
    <property type="molecule type" value="Genomic_DNA"/>
</dbReference>
<dbReference type="SUPFAM" id="SSF48179">
    <property type="entry name" value="6-phosphogluconate dehydrogenase C-terminal domain-like"/>
    <property type="match status" value="1"/>
</dbReference>
<dbReference type="SUPFAM" id="SSF51735">
    <property type="entry name" value="NAD(P)-binding Rossmann-fold domains"/>
    <property type="match status" value="1"/>
</dbReference>
<comment type="similarity">
    <text evidence="1 4">Belongs to the ketopantoate reductase family.</text>
</comment>
<name>A0A0V1PWJ7_9ASCO</name>
<organism evidence="7 8">
    <name type="scientific">Debaryomyces fabryi</name>
    <dbReference type="NCBI Taxonomy" id="58627"/>
    <lineage>
        <taxon>Eukaryota</taxon>
        <taxon>Fungi</taxon>
        <taxon>Dikarya</taxon>
        <taxon>Ascomycota</taxon>
        <taxon>Saccharomycotina</taxon>
        <taxon>Pichiomycetes</taxon>
        <taxon>Debaryomycetaceae</taxon>
        <taxon>Debaryomyces</taxon>
    </lineage>
</organism>
<comment type="catalytic activity">
    <reaction evidence="4">
        <text>(R)-pantoate + NADP(+) = 2-dehydropantoate + NADPH + H(+)</text>
        <dbReference type="Rhea" id="RHEA:16233"/>
        <dbReference type="ChEBI" id="CHEBI:11561"/>
        <dbReference type="ChEBI" id="CHEBI:15378"/>
        <dbReference type="ChEBI" id="CHEBI:15980"/>
        <dbReference type="ChEBI" id="CHEBI:57783"/>
        <dbReference type="ChEBI" id="CHEBI:58349"/>
        <dbReference type="EC" id="1.1.1.169"/>
    </reaction>
</comment>
<protein>
    <recommendedName>
        <fullName evidence="4">2-dehydropantoate 2-reductase</fullName>
        <ecNumber evidence="4">1.1.1.169</ecNumber>
    </recommendedName>
    <alternativeName>
        <fullName evidence="4">Ketopantoate reductase</fullName>
    </alternativeName>
</protein>
<evidence type="ECO:0000256" key="3">
    <source>
        <dbReference type="ARBA" id="ARBA00023002"/>
    </source>
</evidence>
<dbReference type="AlphaFoldDB" id="A0A0V1PWJ7"/>
<proteinExistence type="inferred from homology"/>